<dbReference type="SUPFAM" id="SSF51735">
    <property type="entry name" value="NAD(P)-binding Rossmann-fold domains"/>
    <property type="match status" value="1"/>
</dbReference>
<evidence type="ECO:0000256" key="3">
    <source>
        <dbReference type="RuleBase" id="RU003719"/>
    </source>
</evidence>
<dbReference type="PANTHER" id="PTHR10996:SF178">
    <property type="entry name" value="2-HYDROXYACID DEHYDROGENASE YGL185C-RELATED"/>
    <property type="match status" value="1"/>
</dbReference>
<gene>
    <name evidence="6" type="ORF">LWI29_007388</name>
</gene>
<comment type="similarity">
    <text evidence="3">Belongs to the D-isomer specific 2-hydroxyacid dehydrogenase family.</text>
</comment>
<sequence length="184" mass="19978">MNNIGLLIVCPLSPYLEQELENSFKVFKIWQFEDRNQFFNTQGNPIRAVVGSSPAGADAELIETLPNLEIVSSCSVGLDKIDLVKCKEKGVKSPKGVLINVGRGLLVDEPEMVAALVEGWLGSAGLDVFENEPEVPEELFGLENVVLLPHVSSGLVETRKAMADLVLGKLKAHFTNKPLLSPVV</sequence>
<dbReference type="GO" id="GO:0016618">
    <property type="term" value="F:hydroxypyruvate reductase [NAD(P)H] activity"/>
    <property type="evidence" value="ECO:0007669"/>
    <property type="project" value="TreeGrafter"/>
</dbReference>
<dbReference type="GO" id="GO:0051287">
    <property type="term" value="F:NAD binding"/>
    <property type="evidence" value="ECO:0007669"/>
    <property type="project" value="InterPro"/>
</dbReference>
<dbReference type="PANTHER" id="PTHR10996">
    <property type="entry name" value="2-HYDROXYACID DEHYDROGENASE-RELATED"/>
    <property type="match status" value="1"/>
</dbReference>
<comment type="caution">
    <text evidence="6">The sequence shown here is derived from an EMBL/GenBank/DDBJ whole genome shotgun (WGS) entry which is preliminary data.</text>
</comment>
<protein>
    <recommendedName>
        <fullName evidence="8">D-isomer specific 2-hydroxyacid dehydrogenase NAD-binding domain-containing protein</fullName>
    </recommendedName>
</protein>
<dbReference type="InterPro" id="IPR006139">
    <property type="entry name" value="D-isomer_2_OHA_DH_cat_dom"/>
</dbReference>
<dbReference type="Pfam" id="PF00389">
    <property type="entry name" value="2-Hacid_dh"/>
    <property type="match status" value="1"/>
</dbReference>
<dbReference type="InterPro" id="IPR006140">
    <property type="entry name" value="D-isomer_DH_NAD-bd"/>
</dbReference>
<name>A0AA39VWQ6_ACESA</name>
<evidence type="ECO:0000259" key="5">
    <source>
        <dbReference type="Pfam" id="PF02826"/>
    </source>
</evidence>
<evidence type="ECO:0000313" key="6">
    <source>
        <dbReference type="EMBL" id="KAK0595512.1"/>
    </source>
</evidence>
<evidence type="ECO:0000259" key="4">
    <source>
        <dbReference type="Pfam" id="PF00389"/>
    </source>
</evidence>
<reference evidence="6" key="2">
    <citation type="submission" date="2023-06" db="EMBL/GenBank/DDBJ databases">
        <authorList>
            <person name="Swenson N.G."/>
            <person name="Wegrzyn J.L."/>
            <person name="Mcevoy S.L."/>
        </authorList>
    </citation>
    <scope>NUCLEOTIDE SEQUENCE</scope>
    <source>
        <strain evidence="6">NS2018</strain>
        <tissue evidence="6">Leaf</tissue>
    </source>
</reference>
<proteinExistence type="inferred from homology"/>
<evidence type="ECO:0000256" key="1">
    <source>
        <dbReference type="ARBA" id="ARBA00023002"/>
    </source>
</evidence>
<dbReference type="AlphaFoldDB" id="A0AA39VWQ6"/>
<dbReference type="EMBL" id="JAUESC010000004">
    <property type="protein sequence ID" value="KAK0595512.1"/>
    <property type="molecule type" value="Genomic_DNA"/>
</dbReference>
<feature type="domain" description="D-isomer specific 2-hydroxyacid dehydrogenase NAD-binding" evidence="5">
    <location>
        <begin position="93"/>
        <end position="152"/>
    </location>
</feature>
<keyword evidence="7" id="KW-1185">Reference proteome</keyword>
<dbReference type="InterPro" id="IPR036291">
    <property type="entry name" value="NAD(P)-bd_dom_sf"/>
</dbReference>
<dbReference type="GO" id="GO:0030267">
    <property type="term" value="F:glyoxylate reductase (NADPH) activity"/>
    <property type="evidence" value="ECO:0007669"/>
    <property type="project" value="TreeGrafter"/>
</dbReference>
<dbReference type="InterPro" id="IPR050223">
    <property type="entry name" value="D-isomer_2-hydroxyacid_DH"/>
</dbReference>
<dbReference type="Proteomes" id="UP001168877">
    <property type="component" value="Unassembled WGS sequence"/>
</dbReference>
<keyword evidence="1 3" id="KW-0560">Oxidoreductase</keyword>
<dbReference type="GO" id="GO:0005829">
    <property type="term" value="C:cytosol"/>
    <property type="evidence" value="ECO:0007669"/>
    <property type="project" value="TreeGrafter"/>
</dbReference>
<organism evidence="6 7">
    <name type="scientific">Acer saccharum</name>
    <name type="common">Sugar maple</name>
    <dbReference type="NCBI Taxonomy" id="4024"/>
    <lineage>
        <taxon>Eukaryota</taxon>
        <taxon>Viridiplantae</taxon>
        <taxon>Streptophyta</taxon>
        <taxon>Embryophyta</taxon>
        <taxon>Tracheophyta</taxon>
        <taxon>Spermatophyta</taxon>
        <taxon>Magnoliopsida</taxon>
        <taxon>eudicotyledons</taxon>
        <taxon>Gunneridae</taxon>
        <taxon>Pentapetalae</taxon>
        <taxon>rosids</taxon>
        <taxon>malvids</taxon>
        <taxon>Sapindales</taxon>
        <taxon>Sapindaceae</taxon>
        <taxon>Hippocastanoideae</taxon>
        <taxon>Acereae</taxon>
        <taxon>Acer</taxon>
    </lineage>
</organism>
<dbReference type="Pfam" id="PF02826">
    <property type="entry name" value="2-Hacid_dh_C"/>
    <property type="match status" value="1"/>
</dbReference>
<evidence type="ECO:0000256" key="2">
    <source>
        <dbReference type="ARBA" id="ARBA00023027"/>
    </source>
</evidence>
<dbReference type="Gene3D" id="3.40.50.720">
    <property type="entry name" value="NAD(P)-binding Rossmann-like Domain"/>
    <property type="match status" value="3"/>
</dbReference>
<keyword evidence="2" id="KW-0520">NAD</keyword>
<evidence type="ECO:0000313" key="7">
    <source>
        <dbReference type="Proteomes" id="UP001168877"/>
    </source>
</evidence>
<reference evidence="6" key="1">
    <citation type="journal article" date="2022" name="Plant J.">
        <title>Strategies of tolerance reflected in two North American maple genomes.</title>
        <authorList>
            <person name="McEvoy S.L."/>
            <person name="Sezen U.U."/>
            <person name="Trouern-Trend A."/>
            <person name="McMahon S.M."/>
            <person name="Schaberg P.G."/>
            <person name="Yang J."/>
            <person name="Wegrzyn J.L."/>
            <person name="Swenson N.G."/>
        </authorList>
    </citation>
    <scope>NUCLEOTIDE SEQUENCE</scope>
    <source>
        <strain evidence="6">NS2018</strain>
    </source>
</reference>
<evidence type="ECO:0008006" key="8">
    <source>
        <dbReference type="Google" id="ProtNLM"/>
    </source>
</evidence>
<feature type="domain" description="D-isomer specific 2-hydroxyacid dehydrogenase catalytic" evidence="4">
    <location>
        <begin position="10"/>
        <end position="92"/>
    </location>
</feature>
<accession>A0AA39VWQ6</accession>